<evidence type="ECO:0000313" key="2">
    <source>
        <dbReference type="Proteomes" id="UP000184267"/>
    </source>
</evidence>
<organism evidence="1 2">
    <name type="scientific">Trametes pubescens</name>
    <name type="common">White-rot fungus</name>
    <dbReference type="NCBI Taxonomy" id="154538"/>
    <lineage>
        <taxon>Eukaryota</taxon>
        <taxon>Fungi</taxon>
        <taxon>Dikarya</taxon>
        <taxon>Basidiomycota</taxon>
        <taxon>Agaricomycotina</taxon>
        <taxon>Agaricomycetes</taxon>
        <taxon>Polyporales</taxon>
        <taxon>Polyporaceae</taxon>
        <taxon>Trametes</taxon>
    </lineage>
</organism>
<gene>
    <name evidence="1" type="ORF">TRAPUB_5586</name>
</gene>
<sequence>MAAYLCDRKKKIWTILRHDTFDSSVMAPEDSDAGLARVILCLSVGPRIPCGFLVVEHTNVTISSYRDT</sequence>
<comment type="caution">
    <text evidence="1">The sequence shown here is derived from an EMBL/GenBank/DDBJ whole genome shotgun (WGS) entry which is preliminary data.</text>
</comment>
<accession>A0A1M2V867</accession>
<reference evidence="1 2" key="1">
    <citation type="submission" date="2016-10" db="EMBL/GenBank/DDBJ databases">
        <title>Genome sequence of the basidiomycete white-rot fungus Trametes pubescens.</title>
        <authorList>
            <person name="Makela M.R."/>
            <person name="Granchi Z."/>
            <person name="Peng M."/>
            <person name="De Vries R.P."/>
            <person name="Grigoriev I."/>
            <person name="Riley R."/>
            <person name="Hilden K."/>
        </authorList>
    </citation>
    <scope>NUCLEOTIDE SEQUENCE [LARGE SCALE GENOMIC DNA]</scope>
    <source>
        <strain evidence="1 2">FBCC735</strain>
    </source>
</reference>
<name>A0A1M2V867_TRAPU</name>
<keyword evidence="2" id="KW-1185">Reference proteome</keyword>
<dbReference type="Proteomes" id="UP000184267">
    <property type="component" value="Unassembled WGS sequence"/>
</dbReference>
<dbReference type="EMBL" id="MNAD01001599">
    <property type="protein sequence ID" value="OJT03764.1"/>
    <property type="molecule type" value="Genomic_DNA"/>
</dbReference>
<proteinExistence type="predicted"/>
<evidence type="ECO:0000313" key="1">
    <source>
        <dbReference type="EMBL" id="OJT03764.1"/>
    </source>
</evidence>
<dbReference type="AlphaFoldDB" id="A0A1M2V867"/>
<protein>
    <submittedName>
        <fullName evidence="1">Uncharacterized protein</fullName>
    </submittedName>
</protein>